<organism evidence="8 9">
    <name type="scientific">Malus baccata</name>
    <name type="common">Siberian crab apple</name>
    <name type="synonym">Pyrus baccata</name>
    <dbReference type="NCBI Taxonomy" id="106549"/>
    <lineage>
        <taxon>Eukaryota</taxon>
        <taxon>Viridiplantae</taxon>
        <taxon>Streptophyta</taxon>
        <taxon>Embryophyta</taxon>
        <taxon>Tracheophyta</taxon>
        <taxon>Spermatophyta</taxon>
        <taxon>Magnoliopsida</taxon>
        <taxon>eudicotyledons</taxon>
        <taxon>Gunneridae</taxon>
        <taxon>Pentapetalae</taxon>
        <taxon>rosids</taxon>
        <taxon>fabids</taxon>
        <taxon>Rosales</taxon>
        <taxon>Rosaceae</taxon>
        <taxon>Amygdaloideae</taxon>
        <taxon>Maleae</taxon>
        <taxon>Malus</taxon>
    </lineage>
</organism>
<proteinExistence type="predicted"/>
<feature type="transmembrane region" description="Helical" evidence="5">
    <location>
        <begin position="357"/>
        <end position="375"/>
    </location>
</feature>
<comment type="subcellular location">
    <subcellularLocation>
        <location evidence="1">Membrane</location>
        <topology evidence="1">Multi-pass membrane protein</topology>
    </subcellularLocation>
</comment>
<feature type="domain" description="NFD4 C-terminal" evidence="7">
    <location>
        <begin position="344"/>
        <end position="562"/>
    </location>
</feature>
<keyword evidence="4 5" id="KW-0472">Membrane</keyword>
<evidence type="ECO:0000313" key="9">
    <source>
        <dbReference type="Proteomes" id="UP000315295"/>
    </source>
</evidence>
<feature type="transmembrane region" description="Helical" evidence="5">
    <location>
        <begin position="455"/>
        <end position="476"/>
    </location>
</feature>
<keyword evidence="9" id="KW-1185">Reference proteome</keyword>
<dbReference type="InterPro" id="IPR010658">
    <property type="entry name" value="Nodulin-like"/>
</dbReference>
<evidence type="ECO:0000313" key="8">
    <source>
        <dbReference type="EMBL" id="TQE09019.1"/>
    </source>
</evidence>
<gene>
    <name evidence="8" type="ORF">C1H46_005402</name>
</gene>
<reference evidence="8 9" key="1">
    <citation type="journal article" date="2019" name="G3 (Bethesda)">
        <title>Sequencing of a Wild Apple (Malus baccata) Genome Unravels the Differences Between Cultivated and Wild Apple Species Regarding Disease Resistance and Cold Tolerance.</title>
        <authorList>
            <person name="Chen X."/>
        </authorList>
    </citation>
    <scope>NUCLEOTIDE SEQUENCE [LARGE SCALE GENOMIC DNA]</scope>
    <source>
        <strain evidence="9">cv. Shandingzi</strain>
        <tissue evidence="8">Leaves</tissue>
    </source>
</reference>
<sequence length="583" mass="63862">MVGQSRKWMILVAATWIQAFTGTNFDFASYSSDLKSVLGISQVQLNYLSVASDMGKALGWCSGVSLMYFPLWVVMFMAAFMGLFGYGLQWFVIQRLISLPYVMVFFLCLLAGCSICWFNTVCYVLCIRHFQANRALALSLTVSFNGVSAALYTLIANAINPSDDTIYLFLNALVPLFTSGLALIPVLRQAPVQSLPAEATRRDSMIFLFLNILAVVTGIYLLLLNSLSSDVSKARTLLVGAICLLTLPLCLPGMAYAREWARRNFPSSLRSENSSTFNLVDTDDFELHKELIDVSENANATKATNATNSTNSNSYGLVDKERFFGCFACIGKVMEKDRLTVLGEEHSARLLVRRWDFWLYYAAYFCGGTIGLVYSNNLGQISQSLGYSSLTSSLVTLYSSCSFFGRLLSAAPDFLRDKVYFARTGWLLVALVPTPIAFILLATSGSEAMLRAGTGLIGVSSGFVFSAAVSVTSELFGPNSAGVNHNILITNIPIGSLLYGLLAALVYDSNDGSSTTSVSLLKEATLCMGSSCYRQTFIWWGCISIVGLASSLLLFLRTRTAYNRFERNRTKTHVTQSSLQTSS</sequence>
<dbReference type="Pfam" id="PF06813">
    <property type="entry name" value="Nodulin-like"/>
    <property type="match status" value="1"/>
</dbReference>
<dbReference type="PANTHER" id="PTHR21576">
    <property type="entry name" value="UNCHARACTERIZED NODULIN-LIKE PROTEIN"/>
    <property type="match status" value="1"/>
</dbReference>
<dbReference type="Gene3D" id="1.20.1250.20">
    <property type="entry name" value="MFS general substrate transporter like domains"/>
    <property type="match status" value="1"/>
</dbReference>
<dbReference type="InterPro" id="IPR056555">
    <property type="entry name" value="NFD4_C"/>
</dbReference>
<feature type="transmembrane region" description="Helical" evidence="5">
    <location>
        <begin position="488"/>
        <end position="507"/>
    </location>
</feature>
<name>A0A540ND98_MALBA</name>
<comment type="caution">
    <text evidence="8">The sequence shown here is derived from an EMBL/GenBank/DDBJ whole genome shotgun (WGS) entry which is preliminary data.</text>
</comment>
<evidence type="ECO:0000256" key="3">
    <source>
        <dbReference type="ARBA" id="ARBA00022989"/>
    </source>
</evidence>
<feature type="transmembrane region" description="Helical" evidence="5">
    <location>
        <begin position="537"/>
        <end position="556"/>
    </location>
</feature>
<feature type="transmembrane region" description="Helical" evidence="5">
    <location>
        <begin position="99"/>
        <end position="125"/>
    </location>
</feature>
<dbReference type="GO" id="GO:0016020">
    <property type="term" value="C:membrane"/>
    <property type="evidence" value="ECO:0007669"/>
    <property type="project" value="UniProtKB-SubCell"/>
</dbReference>
<evidence type="ECO:0000256" key="1">
    <source>
        <dbReference type="ARBA" id="ARBA00004141"/>
    </source>
</evidence>
<feature type="transmembrane region" description="Helical" evidence="5">
    <location>
        <begin position="66"/>
        <end position="93"/>
    </location>
</feature>
<feature type="transmembrane region" description="Helical" evidence="5">
    <location>
        <begin position="205"/>
        <end position="224"/>
    </location>
</feature>
<feature type="transmembrane region" description="Helical" evidence="5">
    <location>
        <begin position="137"/>
        <end position="159"/>
    </location>
</feature>
<evidence type="ECO:0000259" key="6">
    <source>
        <dbReference type="Pfam" id="PF06813"/>
    </source>
</evidence>
<evidence type="ECO:0000256" key="5">
    <source>
        <dbReference type="SAM" id="Phobius"/>
    </source>
</evidence>
<keyword evidence="2 5" id="KW-0812">Transmembrane</keyword>
<feature type="transmembrane region" description="Helical" evidence="5">
    <location>
        <begin position="236"/>
        <end position="257"/>
    </location>
</feature>
<dbReference type="PANTHER" id="PTHR21576:SF134">
    <property type="entry name" value="NODULIN-LIKE DOMAIN-CONTAINING PROTEIN"/>
    <property type="match status" value="1"/>
</dbReference>
<feature type="transmembrane region" description="Helical" evidence="5">
    <location>
        <begin position="165"/>
        <end position="184"/>
    </location>
</feature>
<evidence type="ECO:0000259" key="7">
    <source>
        <dbReference type="Pfam" id="PF23262"/>
    </source>
</evidence>
<dbReference type="AlphaFoldDB" id="A0A540ND98"/>
<dbReference type="InterPro" id="IPR036259">
    <property type="entry name" value="MFS_trans_sf"/>
</dbReference>
<feature type="transmembrane region" description="Helical" evidence="5">
    <location>
        <begin position="420"/>
        <end position="443"/>
    </location>
</feature>
<dbReference type="SUPFAM" id="SSF103473">
    <property type="entry name" value="MFS general substrate transporter"/>
    <property type="match status" value="1"/>
</dbReference>
<evidence type="ECO:0000256" key="2">
    <source>
        <dbReference type="ARBA" id="ARBA00022692"/>
    </source>
</evidence>
<protein>
    <submittedName>
        <fullName evidence="8">Uncharacterized protein</fullName>
    </submittedName>
</protein>
<dbReference type="Proteomes" id="UP000315295">
    <property type="component" value="Unassembled WGS sequence"/>
</dbReference>
<accession>A0A540ND98</accession>
<feature type="domain" description="Nodulin-like" evidence="6">
    <location>
        <begin position="7"/>
        <end position="252"/>
    </location>
</feature>
<keyword evidence="3 5" id="KW-1133">Transmembrane helix</keyword>
<dbReference type="EMBL" id="VIEB01000062">
    <property type="protein sequence ID" value="TQE09019.1"/>
    <property type="molecule type" value="Genomic_DNA"/>
</dbReference>
<dbReference type="Pfam" id="PF23262">
    <property type="entry name" value="NFD4_C"/>
    <property type="match status" value="1"/>
</dbReference>
<feature type="transmembrane region" description="Helical" evidence="5">
    <location>
        <begin position="387"/>
        <end position="408"/>
    </location>
</feature>
<evidence type="ECO:0000256" key="4">
    <source>
        <dbReference type="ARBA" id="ARBA00023136"/>
    </source>
</evidence>